<name>A0A6M1SI11_9HYPH</name>
<proteinExistence type="predicted"/>
<dbReference type="GO" id="GO:0004305">
    <property type="term" value="F:ethanolamine kinase activity"/>
    <property type="evidence" value="ECO:0007669"/>
    <property type="project" value="TreeGrafter"/>
</dbReference>
<sequence length="307" mass="34292">MSGAAASEFLIPKATEDRIRALSCWNGILEISRLKGGISNESYVVRDARGPHVVRFGSDYPFHHVYRDRELMTAQAAQAAGFGPDIHYAEPGVMVTGLIHGKTFNAEDVIAERERVARMLRSFHETMPRFVRGAAFLFWPFHVIRDYAYTLEKGKSRMTAELPGYLAIADELEKAQSPLPIVFGHNDLLPANIMDDGERLWLIDYEYAGFSTAMFDLAGATSNAGLSADQSEEFLAAYLRTTPDPEIRRSFAAMQCASLLREAMWSMVSELHLSAPGADYVAYTEENLERLAASLDHYRSLYGKTFS</sequence>
<dbReference type="Gene3D" id="3.90.1200.10">
    <property type="match status" value="1"/>
</dbReference>
<dbReference type="PANTHER" id="PTHR22603">
    <property type="entry name" value="CHOLINE/ETHANOALAMINE KINASE"/>
    <property type="match status" value="1"/>
</dbReference>
<comment type="caution">
    <text evidence="1">The sequence shown here is derived from an EMBL/GenBank/DDBJ whole genome shotgun (WGS) entry which is preliminary data.</text>
</comment>
<dbReference type="CDD" id="cd05151">
    <property type="entry name" value="ChoK-like"/>
    <property type="match status" value="1"/>
</dbReference>
<accession>A0A6M1SI11</accession>
<reference evidence="1 2" key="1">
    <citation type="submission" date="2020-02" db="EMBL/GenBank/DDBJ databases">
        <title>Genome sequence of the type strain CCBAU10050 of Rhizobium daejeonense.</title>
        <authorList>
            <person name="Gao J."/>
            <person name="Sun J."/>
        </authorList>
    </citation>
    <scope>NUCLEOTIDE SEQUENCE [LARGE SCALE GENOMIC DNA]</scope>
    <source>
        <strain evidence="1 2">CCBAU10050</strain>
    </source>
</reference>
<organism evidence="1 2">
    <name type="scientific">Rhizobium daejeonense</name>
    <dbReference type="NCBI Taxonomy" id="240521"/>
    <lineage>
        <taxon>Bacteria</taxon>
        <taxon>Pseudomonadati</taxon>
        <taxon>Pseudomonadota</taxon>
        <taxon>Alphaproteobacteria</taxon>
        <taxon>Hyphomicrobiales</taxon>
        <taxon>Rhizobiaceae</taxon>
        <taxon>Rhizobium/Agrobacterium group</taxon>
        <taxon>Rhizobium</taxon>
    </lineage>
</organism>
<dbReference type="Gene3D" id="3.30.200.20">
    <property type="entry name" value="Phosphorylase Kinase, domain 1"/>
    <property type="match status" value="1"/>
</dbReference>
<dbReference type="RefSeq" id="WP_163901290.1">
    <property type="nucleotide sequence ID" value="NZ_CP048427.1"/>
</dbReference>
<dbReference type="Pfam" id="PF01633">
    <property type="entry name" value="Choline_kinase"/>
    <property type="match status" value="1"/>
</dbReference>
<gene>
    <name evidence="1" type="ORF">G6N76_22380</name>
</gene>
<dbReference type="GO" id="GO:0005737">
    <property type="term" value="C:cytoplasm"/>
    <property type="evidence" value="ECO:0007669"/>
    <property type="project" value="TreeGrafter"/>
</dbReference>
<protein>
    <submittedName>
        <fullName evidence="1">Phosphotransferase family protein</fullName>
    </submittedName>
</protein>
<dbReference type="Proteomes" id="UP000477849">
    <property type="component" value="Unassembled WGS sequence"/>
</dbReference>
<dbReference type="AlphaFoldDB" id="A0A6M1SI11"/>
<keyword evidence="1" id="KW-0808">Transferase</keyword>
<keyword evidence="2" id="KW-1185">Reference proteome</keyword>
<dbReference type="SUPFAM" id="SSF56112">
    <property type="entry name" value="Protein kinase-like (PK-like)"/>
    <property type="match status" value="1"/>
</dbReference>
<evidence type="ECO:0000313" key="2">
    <source>
        <dbReference type="Proteomes" id="UP000477849"/>
    </source>
</evidence>
<evidence type="ECO:0000313" key="1">
    <source>
        <dbReference type="EMBL" id="NGO66416.1"/>
    </source>
</evidence>
<dbReference type="EMBL" id="JAAKZH010000011">
    <property type="protein sequence ID" value="NGO66416.1"/>
    <property type="molecule type" value="Genomic_DNA"/>
</dbReference>
<dbReference type="PANTHER" id="PTHR22603:SF66">
    <property type="entry name" value="ETHANOLAMINE KINASE"/>
    <property type="match status" value="1"/>
</dbReference>
<dbReference type="InterPro" id="IPR011009">
    <property type="entry name" value="Kinase-like_dom_sf"/>
</dbReference>
<dbReference type="GO" id="GO:0006646">
    <property type="term" value="P:phosphatidylethanolamine biosynthetic process"/>
    <property type="evidence" value="ECO:0007669"/>
    <property type="project" value="TreeGrafter"/>
</dbReference>